<dbReference type="STRING" id="983965.A0A2T4CD28"/>
<keyword evidence="2" id="KW-1185">Reference proteome</keyword>
<evidence type="ECO:0000313" key="2">
    <source>
        <dbReference type="Proteomes" id="UP000240760"/>
    </source>
</evidence>
<dbReference type="EMBL" id="KZ679128">
    <property type="protein sequence ID" value="PTB79487.1"/>
    <property type="molecule type" value="Genomic_DNA"/>
</dbReference>
<dbReference type="Pfam" id="PF05988">
    <property type="entry name" value="DUF899"/>
    <property type="match status" value="1"/>
</dbReference>
<protein>
    <submittedName>
        <fullName evidence="1">DUF899-domain-containing protein</fullName>
    </submittedName>
</protein>
<reference evidence="1 2" key="1">
    <citation type="submission" date="2016-07" db="EMBL/GenBank/DDBJ databases">
        <title>Multiple horizontal gene transfer events from other fungi enriched the ability of initially mycotrophic Trichoderma (Ascomycota) to feed on dead plant biomass.</title>
        <authorList>
            <consortium name="DOE Joint Genome Institute"/>
            <person name="Aerts A."/>
            <person name="Atanasova L."/>
            <person name="Chenthamara K."/>
            <person name="Zhang J."/>
            <person name="Grujic M."/>
            <person name="Henrissat B."/>
            <person name="Kuo A."/>
            <person name="Salamov A."/>
            <person name="Lipzen A."/>
            <person name="Labutti K."/>
            <person name="Barry K."/>
            <person name="Miao Y."/>
            <person name="Rahimi M.J."/>
            <person name="Shen Q."/>
            <person name="Grigoriev I.V."/>
            <person name="Kubicek C.P."/>
            <person name="Druzhinina I.S."/>
        </authorList>
    </citation>
    <scope>NUCLEOTIDE SEQUENCE [LARGE SCALE GENOMIC DNA]</scope>
    <source>
        <strain evidence="1 2">ATCC 18648</strain>
    </source>
</reference>
<dbReference type="Proteomes" id="UP000240760">
    <property type="component" value="Unassembled WGS sequence"/>
</dbReference>
<evidence type="ECO:0000313" key="1">
    <source>
        <dbReference type="EMBL" id="PTB79487.1"/>
    </source>
</evidence>
<dbReference type="OrthoDB" id="3503208at2759"/>
<dbReference type="SUPFAM" id="SSF52833">
    <property type="entry name" value="Thioredoxin-like"/>
    <property type="match status" value="1"/>
</dbReference>
<sequence length="232" mass="26340">MPGKVVNREEWLTARRALLAKEKDLTHKGDALAAERRALPMVKIDKPYLFQAPNNTSLSLADLFGGQDQLIIYHFMFSPNDDAGCPGCTHMGESLPDVRHLRSKQTNLVAVSRAPIAKIETYRQRAGWTFPWYSSGESDFNYDFHATLDEERAPKEYNFAELNQDDARFKPDFKGDVPGFSVFLKQGGEVFHTYSTFMRGGEKVQPTLTLLDMTPLGRRLVSPGDFKLRNEY</sequence>
<dbReference type="InterPro" id="IPR010296">
    <property type="entry name" value="DUF899_thioredox"/>
</dbReference>
<dbReference type="InterPro" id="IPR036249">
    <property type="entry name" value="Thioredoxin-like_sf"/>
</dbReference>
<proteinExistence type="predicted"/>
<dbReference type="AlphaFoldDB" id="A0A2T4CD28"/>
<accession>A0A2T4CD28</accession>
<gene>
    <name evidence="1" type="ORF">M440DRAFT_1461010</name>
</gene>
<name>A0A2T4CD28_TRILO</name>
<organism evidence="1 2">
    <name type="scientific">Trichoderma longibrachiatum ATCC 18648</name>
    <dbReference type="NCBI Taxonomy" id="983965"/>
    <lineage>
        <taxon>Eukaryota</taxon>
        <taxon>Fungi</taxon>
        <taxon>Dikarya</taxon>
        <taxon>Ascomycota</taxon>
        <taxon>Pezizomycotina</taxon>
        <taxon>Sordariomycetes</taxon>
        <taxon>Hypocreomycetidae</taxon>
        <taxon>Hypocreales</taxon>
        <taxon>Hypocreaceae</taxon>
        <taxon>Trichoderma</taxon>
    </lineage>
</organism>